<organism evidence="1 2">
    <name type="scientific">Chitinophaga rupis</name>
    <dbReference type="NCBI Taxonomy" id="573321"/>
    <lineage>
        <taxon>Bacteria</taxon>
        <taxon>Pseudomonadati</taxon>
        <taxon>Bacteroidota</taxon>
        <taxon>Chitinophagia</taxon>
        <taxon>Chitinophagales</taxon>
        <taxon>Chitinophagaceae</taxon>
        <taxon>Chitinophaga</taxon>
    </lineage>
</organism>
<dbReference type="AlphaFoldDB" id="A0A1H8E8V1"/>
<dbReference type="EMBL" id="FOBB01000008">
    <property type="protein sequence ID" value="SEN15949.1"/>
    <property type="molecule type" value="Genomic_DNA"/>
</dbReference>
<name>A0A1H8E8V1_9BACT</name>
<gene>
    <name evidence="1" type="ORF">SAMN04488505_108223</name>
</gene>
<accession>A0A1H8E8V1</accession>
<keyword evidence="2" id="KW-1185">Reference proteome</keyword>
<dbReference type="Proteomes" id="UP000198984">
    <property type="component" value="Unassembled WGS sequence"/>
</dbReference>
<evidence type="ECO:0008006" key="3">
    <source>
        <dbReference type="Google" id="ProtNLM"/>
    </source>
</evidence>
<dbReference type="STRING" id="573321.SAMN04488505_108223"/>
<evidence type="ECO:0000313" key="1">
    <source>
        <dbReference type="EMBL" id="SEN15949.1"/>
    </source>
</evidence>
<dbReference type="RefSeq" id="WP_202909358.1">
    <property type="nucleotide sequence ID" value="NZ_FOBB01000008.1"/>
</dbReference>
<evidence type="ECO:0000313" key="2">
    <source>
        <dbReference type="Proteomes" id="UP000198984"/>
    </source>
</evidence>
<protein>
    <recommendedName>
        <fullName evidence="3">Outer membrane protein beta-barrel domain-containing protein</fullName>
    </recommendedName>
</protein>
<reference evidence="1 2" key="1">
    <citation type="submission" date="2016-10" db="EMBL/GenBank/DDBJ databases">
        <authorList>
            <person name="de Groot N.N."/>
        </authorList>
    </citation>
    <scope>NUCLEOTIDE SEQUENCE [LARGE SCALE GENOMIC DNA]</scope>
    <source>
        <strain evidence="1 2">DSM 21039</strain>
    </source>
</reference>
<proteinExistence type="predicted"/>
<sequence>MILVSCRSNNIYSTLPAQFQLFALEYCSVYFVSFRSGVIIISRPANNCHSPNGRVQLICTQNWIVKNSFISLLLLLSLSAFGQTKEGSFFRPFPANYEVKQAIEVESLFPMFFTGGYHIGIGYRYRKFRIRASVINGGTYNAEPAGVSNSSSDFKRFYKTSPGFFLGYNAWKNLEVYAFLEHHTFQIEQKSTGQRQDLTSVDFGPGIGYQFFIGRYLYIQPAFHVYIRANKSETFPSQTYKIPNIDLSPVIRIGCRLWKQFPSHINTRQ</sequence>